<keyword evidence="8" id="KW-1185">Reference proteome</keyword>
<dbReference type="InterPro" id="IPR005508">
    <property type="entry name" value="At2g31720-like"/>
</dbReference>
<organism evidence="7 8">
    <name type="scientific">Dichanthelium oligosanthes</name>
    <dbReference type="NCBI Taxonomy" id="888268"/>
    <lineage>
        <taxon>Eukaryota</taxon>
        <taxon>Viridiplantae</taxon>
        <taxon>Streptophyta</taxon>
        <taxon>Embryophyta</taxon>
        <taxon>Tracheophyta</taxon>
        <taxon>Spermatophyta</taxon>
        <taxon>Magnoliopsida</taxon>
        <taxon>Liliopsida</taxon>
        <taxon>Poales</taxon>
        <taxon>Poaceae</taxon>
        <taxon>PACMAD clade</taxon>
        <taxon>Panicoideae</taxon>
        <taxon>Panicodae</taxon>
        <taxon>Paniceae</taxon>
        <taxon>Dichantheliinae</taxon>
        <taxon>Dichanthelium</taxon>
    </lineage>
</organism>
<dbReference type="Gene3D" id="2.40.330.10">
    <property type="entry name" value="DNA-binding pseudobarrel domain"/>
    <property type="match status" value="1"/>
</dbReference>
<evidence type="ECO:0000256" key="2">
    <source>
        <dbReference type="ARBA" id="ARBA00023015"/>
    </source>
</evidence>
<dbReference type="AlphaFoldDB" id="A0A1E5V716"/>
<comment type="caution">
    <text evidence="7">The sequence shown here is derived from an EMBL/GenBank/DDBJ whole genome shotgun (WGS) entry which is preliminary data.</text>
</comment>
<keyword evidence="5" id="KW-0539">Nucleus</keyword>
<feature type="compositionally biased region" description="Basic and acidic residues" evidence="6">
    <location>
        <begin position="115"/>
        <end position="135"/>
    </location>
</feature>
<dbReference type="Proteomes" id="UP000095767">
    <property type="component" value="Unassembled WGS sequence"/>
</dbReference>
<feature type="region of interest" description="Disordered" evidence="6">
    <location>
        <begin position="1"/>
        <end position="61"/>
    </location>
</feature>
<reference evidence="7 8" key="1">
    <citation type="submission" date="2016-09" db="EMBL/GenBank/DDBJ databases">
        <title>The draft genome of Dichanthelium oligosanthes: A C3 panicoid grass species.</title>
        <authorList>
            <person name="Studer A.J."/>
            <person name="Schnable J.C."/>
            <person name="Brutnell T.P."/>
        </authorList>
    </citation>
    <scope>NUCLEOTIDE SEQUENCE [LARGE SCALE GENOMIC DNA]</scope>
    <source>
        <strain evidence="8">cv. Kellogg 1175</strain>
        <tissue evidence="7">Leaf</tissue>
    </source>
</reference>
<dbReference type="OrthoDB" id="677889at2759"/>
<evidence type="ECO:0000256" key="3">
    <source>
        <dbReference type="ARBA" id="ARBA00023125"/>
    </source>
</evidence>
<dbReference type="STRING" id="888268.A0A1E5V716"/>
<dbReference type="PANTHER" id="PTHR34397:SF13">
    <property type="entry name" value="TF-B3 DOMAIN-CONTAINING PROTEIN"/>
    <property type="match status" value="1"/>
</dbReference>
<sequence>MEGEDRKLLPLKNRALNGSGGDRGSSPDDPYSSSPEKKQVDGYVAAGESKDAGGCEAPVPCHRRPVEPEALAEALSSAEKFVEKGKWIATEQQESSVAPQPPEKKFMHDGIRSSDQFKEREAAAAKASDEKDQKSEGGTGFTFLADLDLGEALQQRLKELGAMRARLVYRKQLQRSDVCPNQNRLLVSCKRGNRERCPITECLSAEERRRVENKDAGLVVKALDRDGVSHTLKCKFLHSNGAYRFISEWKIFLARNGLQLDAGGEWKRDVDVELWAFRSHALQRQPSIDENGKLVDEDIVLEVDKHFHPDGSLGLILLHHEHRERGNDDGGMGPPLPVAREKGKKRRDKRDAQAAAAASLVARGGAGAEPGETMSKVEIVDKYGESMSSVLIGLIMLQGANSEEKRDVGRGAISEEKPDNVDGEGEHGA</sequence>
<feature type="region of interest" description="Disordered" evidence="6">
    <location>
        <begin position="402"/>
        <end position="429"/>
    </location>
</feature>
<dbReference type="InterPro" id="IPR015300">
    <property type="entry name" value="DNA-bd_pseudobarrel_sf"/>
</dbReference>
<keyword evidence="2" id="KW-0805">Transcription regulation</keyword>
<name>A0A1E5V716_9POAL</name>
<dbReference type="EMBL" id="LWDX02049573">
    <property type="protein sequence ID" value="OEL20847.1"/>
    <property type="molecule type" value="Genomic_DNA"/>
</dbReference>
<dbReference type="PANTHER" id="PTHR34397">
    <property type="entry name" value="OS05G0237600 PROTEIN"/>
    <property type="match status" value="1"/>
</dbReference>
<evidence type="ECO:0000256" key="5">
    <source>
        <dbReference type="ARBA" id="ARBA00023242"/>
    </source>
</evidence>
<accession>A0A1E5V716</accession>
<keyword evidence="4" id="KW-0804">Transcription</keyword>
<comment type="subcellular location">
    <subcellularLocation>
        <location evidence="1">Nucleus</location>
    </subcellularLocation>
</comment>
<protein>
    <submittedName>
        <fullName evidence="7">Uncharacterized protein</fullName>
    </submittedName>
</protein>
<feature type="compositionally biased region" description="Low complexity" evidence="6">
    <location>
        <begin position="353"/>
        <end position="363"/>
    </location>
</feature>
<feature type="region of interest" description="Disordered" evidence="6">
    <location>
        <begin position="115"/>
        <end position="137"/>
    </location>
</feature>
<dbReference type="Pfam" id="PF03754">
    <property type="entry name" value="At2g31720-like"/>
    <property type="match status" value="1"/>
</dbReference>
<evidence type="ECO:0000256" key="1">
    <source>
        <dbReference type="ARBA" id="ARBA00004123"/>
    </source>
</evidence>
<evidence type="ECO:0000313" key="7">
    <source>
        <dbReference type="EMBL" id="OEL20847.1"/>
    </source>
</evidence>
<evidence type="ECO:0000313" key="8">
    <source>
        <dbReference type="Proteomes" id="UP000095767"/>
    </source>
</evidence>
<feature type="region of interest" description="Disordered" evidence="6">
    <location>
        <begin position="324"/>
        <end position="371"/>
    </location>
</feature>
<keyword evidence="3" id="KW-0238">DNA-binding</keyword>
<dbReference type="GO" id="GO:0003677">
    <property type="term" value="F:DNA binding"/>
    <property type="evidence" value="ECO:0007669"/>
    <property type="project" value="UniProtKB-KW"/>
</dbReference>
<dbReference type="GO" id="GO:0005634">
    <property type="term" value="C:nucleus"/>
    <property type="evidence" value="ECO:0007669"/>
    <property type="project" value="UniProtKB-SubCell"/>
</dbReference>
<proteinExistence type="predicted"/>
<dbReference type="SUPFAM" id="SSF101936">
    <property type="entry name" value="DNA-binding pseudobarrel domain"/>
    <property type="match status" value="1"/>
</dbReference>
<evidence type="ECO:0000256" key="6">
    <source>
        <dbReference type="SAM" id="MobiDB-lite"/>
    </source>
</evidence>
<gene>
    <name evidence="7" type="ORF">BAE44_0018133</name>
</gene>
<evidence type="ECO:0000256" key="4">
    <source>
        <dbReference type="ARBA" id="ARBA00023163"/>
    </source>
</evidence>